<dbReference type="Pfam" id="PF06197">
    <property type="entry name" value="DUF998"/>
    <property type="match status" value="1"/>
</dbReference>
<feature type="transmembrane region" description="Helical" evidence="1">
    <location>
        <begin position="112"/>
        <end position="132"/>
    </location>
</feature>
<evidence type="ECO:0000313" key="3">
    <source>
        <dbReference type="Proteomes" id="UP000033121"/>
    </source>
</evidence>
<proteinExistence type="predicted"/>
<organism evidence="2 3">
    <name type="scientific">Flavihumibacter petaseus NBRC 106054</name>
    <dbReference type="NCBI Taxonomy" id="1220578"/>
    <lineage>
        <taxon>Bacteria</taxon>
        <taxon>Pseudomonadati</taxon>
        <taxon>Bacteroidota</taxon>
        <taxon>Chitinophagia</taxon>
        <taxon>Chitinophagales</taxon>
        <taxon>Chitinophagaceae</taxon>
        <taxon>Flavihumibacter</taxon>
    </lineage>
</organism>
<feature type="transmembrane region" description="Helical" evidence="1">
    <location>
        <begin position="57"/>
        <end position="79"/>
    </location>
</feature>
<comment type="caution">
    <text evidence="2">The sequence shown here is derived from an EMBL/GenBank/DDBJ whole genome shotgun (WGS) entry which is preliminary data.</text>
</comment>
<sequence>MTPKTVIPAKWPRALLLLVLAYEALGSLAGGVLLIAAPDGRYMDMPVALMRGYFDSFLLPGVILLDLGLLGVFAFIAVLRRWYFAWLLVATSLGGWIIWFIAEIVILQELHWLHAMWGLPVLLGAIASVPLFISRFPSAGSQRVLLWCGIFSSLWYVAINCFVPLYYDGYSFAGLTVSELSAIHAPTRILWVLLALPYPLLFAAFGWGVLMMPEGNRLLRITGSLVIVYAIFNLYWPPMHMRGNMPSLTDTLHICWAIATNLFMWLFMILAAAAIKGRFCSFTIIAITLHVIFGALTFTEAPNIAVNGPTPMIGTWERINIAVFMLWVVVFAGNQLRNAPSFAKELPGKLSL</sequence>
<accession>A0A0E9N2J5</accession>
<evidence type="ECO:0000256" key="1">
    <source>
        <dbReference type="SAM" id="Phobius"/>
    </source>
</evidence>
<evidence type="ECO:0000313" key="2">
    <source>
        <dbReference type="EMBL" id="GAO44018.1"/>
    </source>
</evidence>
<feature type="transmembrane region" description="Helical" evidence="1">
    <location>
        <begin position="189"/>
        <end position="211"/>
    </location>
</feature>
<feature type="transmembrane region" description="Helical" evidence="1">
    <location>
        <begin position="218"/>
        <end position="236"/>
    </location>
</feature>
<dbReference type="AlphaFoldDB" id="A0A0E9N2J5"/>
<feature type="transmembrane region" description="Helical" evidence="1">
    <location>
        <begin position="86"/>
        <end position="106"/>
    </location>
</feature>
<keyword evidence="1" id="KW-0472">Membrane</keyword>
<dbReference type="Proteomes" id="UP000033121">
    <property type="component" value="Unassembled WGS sequence"/>
</dbReference>
<dbReference type="EMBL" id="BBWV01000003">
    <property type="protein sequence ID" value="GAO44018.1"/>
    <property type="molecule type" value="Genomic_DNA"/>
</dbReference>
<feature type="transmembrane region" description="Helical" evidence="1">
    <location>
        <begin position="14"/>
        <end position="37"/>
    </location>
</feature>
<evidence type="ECO:0008006" key="4">
    <source>
        <dbReference type="Google" id="ProtNLM"/>
    </source>
</evidence>
<protein>
    <recommendedName>
        <fullName evidence="4">DUF998 domain-containing protein</fullName>
    </recommendedName>
</protein>
<feature type="transmembrane region" description="Helical" evidence="1">
    <location>
        <begin position="256"/>
        <end position="275"/>
    </location>
</feature>
<feature type="transmembrane region" description="Helical" evidence="1">
    <location>
        <begin position="319"/>
        <end position="336"/>
    </location>
</feature>
<dbReference type="RefSeq" id="WP_052955887.1">
    <property type="nucleotide sequence ID" value="NZ_BBWV01000003.1"/>
</dbReference>
<dbReference type="OrthoDB" id="657164at2"/>
<keyword evidence="1" id="KW-0812">Transmembrane</keyword>
<gene>
    <name evidence="2" type="ORF">FPE01S_03_00570</name>
</gene>
<dbReference type="InterPro" id="IPR009339">
    <property type="entry name" value="DUF998"/>
</dbReference>
<name>A0A0E9N2J5_9BACT</name>
<reference evidence="2 3" key="1">
    <citation type="submission" date="2015-04" db="EMBL/GenBank/DDBJ databases">
        <title>Whole genome shotgun sequence of Flavihumibacter petaseus NBRC 106054.</title>
        <authorList>
            <person name="Miyazawa S."/>
            <person name="Hosoyama A."/>
            <person name="Hashimoto M."/>
            <person name="Noguchi M."/>
            <person name="Tsuchikane K."/>
            <person name="Ohji S."/>
            <person name="Yamazoe A."/>
            <person name="Ichikawa N."/>
            <person name="Kimura A."/>
            <person name="Fujita N."/>
        </authorList>
    </citation>
    <scope>NUCLEOTIDE SEQUENCE [LARGE SCALE GENOMIC DNA]</scope>
    <source>
        <strain evidence="2 3">NBRC 106054</strain>
    </source>
</reference>
<keyword evidence="1" id="KW-1133">Transmembrane helix</keyword>
<feature type="transmembrane region" description="Helical" evidence="1">
    <location>
        <begin position="282"/>
        <end position="299"/>
    </location>
</feature>
<keyword evidence="3" id="KW-1185">Reference proteome</keyword>
<feature type="transmembrane region" description="Helical" evidence="1">
    <location>
        <begin position="144"/>
        <end position="167"/>
    </location>
</feature>